<proteinExistence type="predicted"/>
<evidence type="ECO:0000313" key="1">
    <source>
        <dbReference type="EMBL" id="OIR07158.1"/>
    </source>
</evidence>
<sequence>MKTLIVTSVVLLACVSGRAMAACGGPGWTAQTALQLTALLNGNTVCGSAGTDRWQEEHMVGGELRDFKKGPGDPVDPEEKVGAWDVSSEGAHVALVNYHYDGSSTFSFTVYGNGLGAYSFCRLGTTVEATVKIGTGVGC</sequence>
<gene>
    <name evidence="1" type="ORF">GALL_107470</name>
</gene>
<reference evidence="1" key="1">
    <citation type="submission" date="2016-10" db="EMBL/GenBank/DDBJ databases">
        <title>Sequence of Gallionella enrichment culture.</title>
        <authorList>
            <person name="Poehlein A."/>
            <person name="Muehling M."/>
            <person name="Daniel R."/>
        </authorList>
    </citation>
    <scope>NUCLEOTIDE SEQUENCE</scope>
</reference>
<organism evidence="1">
    <name type="scientific">mine drainage metagenome</name>
    <dbReference type="NCBI Taxonomy" id="410659"/>
    <lineage>
        <taxon>unclassified sequences</taxon>
        <taxon>metagenomes</taxon>
        <taxon>ecological metagenomes</taxon>
    </lineage>
</organism>
<accession>A0A1J5T4S9</accession>
<dbReference type="EMBL" id="MLJW01000039">
    <property type="protein sequence ID" value="OIR07158.1"/>
    <property type="molecule type" value="Genomic_DNA"/>
</dbReference>
<name>A0A1J5T4S9_9ZZZZ</name>
<dbReference type="AlphaFoldDB" id="A0A1J5T4S9"/>
<comment type="caution">
    <text evidence="1">The sequence shown here is derived from an EMBL/GenBank/DDBJ whole genome shotgun (WGS) entry which is preliminary data.</text>
</comment>
<protein>
    <submittedName>
        <fullName evidence="1">Uncharacterized protein</fullName>
    </submittedName>
</protein>